<dbReference type="Proteomes" id="UP001500016">
    <property type="component" value="Unassembled WGS sequence"/>
</dbReference>
<evidence type="ECO:0000313" key="2">
    <source>
        <dbReference type="EMBL" id="GAA2087356.1"/>
    </source>
</evidence>
<feature type="compositionally biased region" description="Basic and acidic residues" evidence="1">
    <location>
        <begin position="1"/>
        <end position="23"/>
    </location>
</feature>
<sequence length="69" mass="7107">MGREGLLDVALGDRRAGDAERAVGECLGEERGEDDDVGGVDVGPYGPFGPAPVEERVQRLNPAEGAAGK</sequence>
<reference evidence="2 3" key="1">
    <citation type="journal article" date="2019" name="Int. J. Syst. Evol. Microbiol.">
        <title>The Global Catalogue of Microorganisms (GCM) 10K type strain sequencing project: providing services to taxonomists for standard genome sequencing and annotation.</title>
        <authorList>
            <consortium name="The Broad Institute Genomics Platform"/>
            <consortium name="The Broad Institute Genome Sequencing Center for Infectious Disease"/>
            <person name="Wu L."/>
            <person name="Ma J."/>
        </authorList>
    </citation>
    <scope>NUCLEOTIDE SEQUENCE [LARGE SCALE GENOMIC DNA]</scope>
    <source>
        <strain evidence="2 3">JCM 15478</strain>
    </source>
</reference>
<name>A0ABN2WBX6_9ACTN</name>
<dbReference type="EMBL" id="BAAAPE010000013">
    <property type="protein sequence ID" value="GAA2087356.1"/>
    <property type="molecule type" value="Genomic_DNA"/>
</dbReference>
<accession>A0ABN2WBX6</accession>
<evidence type="ECO:0000313" key="3">
    <source>
        <dbReference type="Proteomes" id="UP001500016"/>
    </source>
</evidence>
<keyword evidence="3" id="KW-1185">Reference proteome</keyword>
<organism evidence="2 3">
    <name type="scientific">Streptomyces albiaxialis</name>
    <dbReference type="NCBI Taxonomy" id="329523"/>
    <lineage>
        <taxon>Bacteria</taxon>
        <taxon>Bacillati</taxon>
        <taxon>Actinomycetota</taxon>
        <taxon>Actinomycetes</taxon>
        <taxon>Kitasatosporales</taxon>
        <taxon>Streptomycetaceae</taxon>
        <taxon>Streptomyces</taxon>
    </lineage>
</organism>
<protein>
    <submittedName>
        <fullName evidence="2">Uncharacterized protein</fullName>
    </submittedName>
</protein>
<evidence type="ECO:0000256" key="1">
    <source>
        <dbReference type="SAM" id="MobiDB-lite"/>
    </source>
</evidence>
<comment type="caution">
    <text evidence="2">The sequence shown here is derived from an EMBL/GenBank/DDBJ whole genome shotgun (WGS) entry which is preliminary data.</text>
</comment>
<gene>
    <name evidence="2" type="ORF">GCM10009801_50290</name>
</gene>
<proteinExistence type="predicted"/>
<feature type="region of interest" description="Disordered" evidence="1">
    <location>
        <begin position="1"/>
        <end position="69"/>
    </location>
</feature>